<keyword evidence="3" id="KW-0663">Pyridoxal phosphate</keyword>
<proteinExistence type="inferred from homology"/>
<reference evidence="5 6" key="1">
    <citation type="submission" date="2011-02" db="EMBL/GenBank/DDBJ databases">
        <title>The Genome Sequence of Sphaeroforma arctica JP610.</title>
        <authorList>
            <consortium name="The Broad Institute Genome Sequencing Platform"/>
            <person name="Russ C."/>
            <person name="Cuomo C."/>
            <person name="Young S.K."/>
            <person name="Zeng Q."/>
            <person name="Gargeya S."/>
            <person name="Alvarado L."/>
            <person name="Berlin A."/>
            <person name="Chapman S.B."/>
            <person name="Chen Z."/>
            <person name="Freedman E."/>
            <person name="Gellesch M."/>
            <person name="Goldberg J."/>
            <person name="Griggs A."/>
            <person name="Gujja S."/>
            <person name="Heilman E."/>
            <person name="Heiman D."/>
            <person name="Howarth C."/>
            <person name="Mehta T."/>
            <person name="Neiman D."/>
            <person name="Pearson M."/>
            <person name="Roberts A."/>
            <person name="Saif S."/>
            <person name="Shea T."/>
            <person name="Shenoy N."/>
            <person name="Sisk P."/>
            <person name="Stolte C."/>
            <person name="Sykes S."/>
            <person name="White J."/>
            <person name="Yandava C."/>
            <person name="Burger G."/>
            <person name="Gray M.W."/>
            <person name="Holland P.W.H."/>
            <person name="King N."/>
            <person name="Lang F.B.F."/>
            <person name="Roger A.J."/>
            <person name="Ruiz-Trillo I."/>
            <person name="Haas B."/>
            <person name="Nusbaum C."/>
            <person name="Birren B."/>
        </authorList>
    </citation>
    <scope>NUCLEOTIDE SEQUENCE [LARGE SCALE GENOMIC DNA]</scope>
    <source>
        <strain evidence="5 6">JP610</strain>
    </source>
</reference>
<dbReference type="FunFam" id="3.40.50.1100:FF:000042">
    <property type="entry name" value="Bifunctional D-cysteine desulfhydrase/1-aminocyclopropane-1-carboxylate deaminase mitochondrial"/>
    <property type="match status" value="1"/>
</dbReference>
<organism evidence="5 6">
    <name type="scientific">Sphaeroforma arctica JP610</name>
    <dbReference type="NCBI Taxonomy" id="667725"/>
    <lineage>
        <taxon>Eukaryota</taxon>
        <taxon>Ichthyosporea</taxon>
        <taxon>Ichthyophonida</taxon>
        <taxon>Sphaeroforma</taxon>
    </lineage>
</organism>
<dbReference type="SUPFAM" id="SSF53686">
    <property type="entry name" value="Tryptophan synthase beta subunit-like PLP-dependent enzymes"/>
    <property type="match status" value="1"/>
</dbReference>
<dbReference type="InterPro" id="IPR001926">
    <property type="entry name" value="TrpB-like_PALP"/>
</dbReference>
<dbReference type="PANTHER" id="PTHR43780">
    <property type="entry name" value="1-AMINOCYCLOPROPANE-1-CARBOXYLATE DEAMINASE-RELATED"/>
    <property type="match status" value="1"/>
</dbReference>
<dbReference type="Gene3D" id="3.40.50.1100">
    <property type="match status" value="2"/>
</dbReference>
<dbReference type="GeneID" id="25906901"/>
<feature type="domain" description="Tryptophan synthase beta chain-like PALP" evidence="4">
    <location>
        <begin position="108"/>
        <end position="413"/>
    </location>
</feature>
<dbReference type="InterPro" id="IPR036052">
    <property type="entry name" value="TrpB-like_PALP_sf"/>
</dbReference>
<gene>
    <name evidence="5" type="ORF">SARC_06397</name>
</gene>
<evidence type="ECO:0000256" key="2">
    <source>
        <dbReference type="ARBA" id="ARBA00008639"/>
    </source>
</evidence>
<evidence type="ECO:0000313" key="6">
    <source>
        <dbReference type="Proteomes" id="UP000054560"/>
    </source>
</evidence>
<dbReference type="EMBL" id="KQ242051">
    <property type="protein sequence ID" value="KNC81266.1"/>
    <property type="molecule type" value="Genomic_DNA"/>
</dbReference>
<comment type="cofactor">
    <cofactor evidence="1">
        <name>pyridoxal 5'-phosphate</name>
        <dbReference type="ChEBI" id="CHEBI:597326"/>
    </cofactor>
</comment>
<dbReference type="GO" id="GO:0019148">
    <property type="term" value="F:D-cysteine desulfhydrase activity"/>
    <property type="evidence" value="ECO:0007669"/>
    <property type="project" value="TreeGrafter"/>
</dbReference>
<dbReference type="Proteomes" id="UP000054560">
    <property type="component" value="Unassembled WGS sequence"/>
</dbReference>
<comment type="similarity">
    <text evidence="2">Belongs to the ACC deaminase/D-cysteine desulfhydrase family.</text>
</comment>
<dbReference type="InterPro" id="IPR027278">
    <property type="entry name" value="ACCD_DCysDesulf"/>
</dbReference>
<dbReference type="OrthoDB" id="10266364at2759"/>
<dbReference type="STRING" id="667725.A0A0L0FXI5"/>
<dbReference type="Pfam" id="PF00291">
    <property type="entry name" value="PALP"/>
    <property type="match status" value="1"/>
</dbReference>
<name>A0A0L0FXI5_9EUKA</name>
<sequence length="436" mass="47623">MLGNVGCYTQICAYVGVGARHIRIQSCHSLHLLEQQACSLNHNRHACTVTSNILLTDRPSDLPHRRPTRRYTSHMPATKNMIEYTPPSWTDSVDKGCIPTHRIRLSMQHTPVEDWSQLPGVPKGVHVGIKRDDLTGSALGGNKVRKLEFLIAAALLQGCDSVITCGAVQSNHARATALAARSQGLDSHLFLRSNDPSNTNIGHQGNVLLDKLMGSTFHLLGRVPYKTGLLPPMKAFQDSEAVQGRKSFLIPVGGSDIVGWWGYVECFRELLQQGVDKDYTDIVVTTGSGGTAAGLAISNYLCGSPLKIHAVCVCDNADYFHRHINETLRELGLGGKKDSLRSQDIIDIIDGYKGKGYGLSQPEEFMLIRDVARSTAILLDPVYTAKGVRGMISELHANPQRFKGQNVLFLHTGGIFGLYDGTINPYLQDSTVTVVA</sequence>
<evidence type="ECO:0000256" key="1">
    <source>
        <dbReference type="ARBA" id="ARBA00001933"/>
    </source>
</evidence>
<dbReference type="AlphaFoldDB" id="A0A0L0FXI5"/>
<evidence type="ECO:0000313" key="5">
    <source>
        <dbReference type="EMBL" id="KNC81266.1"/>
    </source>
</evidence>
<accession>A0A0L0FXI5</accession>
<evidence type="ECO:0000259" key="4">
    <source>
        <dbReference type="Pfam" id="PF00291"/>
    </source>
</evidence>
<protein>
    <recommendedName>
        <fullName evidence="4">Tryptophan synthase beta chain-like PALP domain-containing protein</fullName>
    </recommendedName>
</protein>
<evidence type="ECO:0000256" key="3">
    <source>
        <dbReference type="ARBA" id="ARBA00022898"/>
    </source>
</evidence>
<dbReference type="PANTHER" id="PTHR43780:SF2">
    <property type="entry name" value="1-AMINOCYCLOPROPANE-1-CARBOXYLATE DEAMINASE-RELATED"/>
    <property type="match status" value="1"/>
</dbReference>
<keyword evidence="6" id="KW-1185">Reference proteome</keyword>
<dbReference type="RefSeq" id="XP_014155168.1">
    <property type="nucleotide sequence ID" value="XM_014299693.1"/>
</dbReference>
<dbReference type="eggNOG" id="ENOG502QPS1">
    <property type="taxonomic scope" value="Eukaryota"/>
</dbReference>